<evidence type="ECO:0000313" key="1">
    <source>
        <dbReference type="EMBL" id="ETF03441.1"/>
    </source>
</evidence>
<organism evidence="1 2">
    <name type="scientific">Advenella kashmirensis W13003</name>
    <dbReference type="NCBI Taxonomy" id="1424334"/>
    <lineage>
        <taxon>Bacteria</taxon>
        <taxon>Pseudomonadati</taxon>
        <taxon>Pseudomonadota</taxon>
        <taxon>Betaproteobacteria</taxon>
        <taxon>Burkholderiales</taxon>
        <taxon>Alcaligenaceae</taxon>
    </lineage>
</organism>
<protein>
    <submittedName>
        <fullName evidence="1">Uncharacterized protein</fullName>
    </submittedName>
</protein>
<sequence>MDLKIGQAVMTLAATGLVIAGLRAAHKRGPKNDRKRATAINRYSFST</sequence>
<comment type="caution">
    <text evidence="1">The sequence shown here is derived from an EMBL/GenBank/DDBJ whole genome shotgun (WGS) entry which is preliminary data.</text>
</comment>
<dbReference type="EMBL" id="AYXT01000009">
    <property type="protein sequence ID" value="ETF03441.1"/>
    <property type="molecule type" value="Genomic_DNA"/>
</dbReference>
<accession>V8QU17</accession>
<reference evidence="1 2" key="1">
    <citation type="journal article" date="2014" name="Genome Announc.">
        <title>Draft Genome Sequence of Advenella kashmirensis Strain W13003, a Polycyclic Aromatic Hydrocarbon-Degrading Bacterium.</title>
        <authorList>
            <person name="Wang X."/>
            <person name="Jin D."/>
            <person name="Zhou L."/>
            <person name="Wu L."/>
            <person name="An W."/>
            <person name="Zhao L."/>
        </authorList>
    </citation>
    <scope>NUCLEOTIDE SEQUENCE [LARGE SCALE GENOMIC DNA]</scope>
    <source>
        <strain evidence="1 2">W13003</strain>
    </source>
</reference>
<keyword evidence="2" id="KW-1185">Reference proteome</keyword>
<proteinExistence type="predicted"/>
<gene>
    <name evidence="1" type="ORF">W822_06570</name>
</gene>
<dbReference type="Proteomes" id="UP000018733">
    <property type="component" value="Unassembled WGS sequence"/>
</dbReference>
<dbReference type="AlphaFoldDB" id="V8QU17"/>
<evidence type="ECO:0000313" key="2">
    <source>
        <dbReference type="Proteomes" id="UP000018733"/>
    </source>
</evidence>
<dbReference type="HOGENOM" id="CLU_3163723_0_0_4"/>
<name>V8QU17_9BURK</name>